<evidence type="ECO:0000313" key="3">
    <source>
        <dbReference type="Proteomes" id="UP000320176"/>
    </source>
</evidence>
<evidence type="ECO:0000256" key="1">
    <source>
        <dbReference type="SAM" id="Coils"/>
    </source>
</evidence>
<reference evidence="2 3" key="1">
    <citation type="submission" date="2019-02" db="EMBL/GenBank/DDBJ databases">
        <title>Deep-cultivation of Planctomycetes and their phenomic and genomic characterization uncovers novel biology.</title>
        <authorList>
            <person name="Wiegand S."/>
            <person name="Jogler M."/>
            <person name="Boedeker C."/>
            <person name="Pinto D."/>
            <person name="Vollmers J."/>
            <person name="Rivas-Marin E."/>
            <person name="Kohn T."/>
            <person name="Peeters S.H."/>
            <person name="Heuer A."/>
            <person name="Rast P."/>
            <person name="Oberbeckmann S."/>
            <person name="Bunk B."/>
            <person name="Jeske O."/>
            <person name="Meyerdierks A."/>
            <person name="Storesund J.E."/>
            <person name="Kallscheuer N."/>
            <person name="Luecker S."/>
            <person name="Lage O.M."/>
            <person name="Pohl T."/>
            <person name="Merkel B.J."/>
            <person name="Hornburger P."/>
            <person name="Mueller R.-W."/>
            <person name="Bruemmer F."/>
            <person name="Labrenz M."/>
            <person name="Spormann A.M."/>
            <person name="Op Den Camp H."/>
            <person name="Overmann J."/>
            <person name="Amann R."/>
            <person name="Jetten M.S.M."/>
            <person name="Mascher T."/>
            <person name="Medema M.H."/>
            <person name="Devos D.P."/>
            <person name="Kaster A.-K."/>
            <person name="Ovreas L."/>
            <person name="Rohde M."/>
            <person name="Galperin M.Y."/>
            <person name="Jogler C."/>
        </authorList>
    </citation>
    <scope>NUCLEOTIDE SEQUENCE [LARGE SCALE GENOMIC DNA]</scope>
    <source>
        <strain evidence="2 3">Pla52n</strain>
    </source>
</reference>
<name>A0A5C6AUL7_9BACT</name>
<dbReference type="EMBL" id="SJPN01000004">
    <property type="protein sequence ID" value="TWU02712.1"/>
    <property type="molecule type" value="Genomic_DNA"/>
</dbReference>
<evidence type="ECO:0000313" key="2">
    <source>
        <dbReference type="EMBL" id="TWU02712.1"/>
    </source>
</evidence>
<proteinExistence type="predicted"/>
<feature type="coiled-coil region" evidence="1">
    <location>
        <begin position="24"/>
        <end position="103"/>
    </location>
</feature>
<keyword evidence="3" id="KW-1185">Reference proteome</keyword>
<dbReference type="Proteomes" id="UP000320176">
    <property type="component" value="Unassembled WGS sequence"/>
</dbReference>
<keyword evidence="1" id="KW-0175">Coiled coil</keyword>
<organism evidence="2 3">
    <name type="scientific">Stieleria varia</name>
    <dbReference type="NCBI Taxonomy" id="2528005"/>
    <lineage>
        <taxon>Bacteria</taxon>
        <taxon>Pseudomonadati</taxon>
        <taxon>Planctomycetota</taxon>
        <taxon>Planctomycetia</taxon>
        <taxon>Pirellulales</taxon>
        <taxon>Pirellulaceae</taxon>
        <taxon>Stieleria</taxon>
    </lineage>
</organism>
<dbReference type="AlphaFoldDB" id="A0A5C6AUL7"/>
<protein>
    <submittedName>
        <fullName evidence="2">Uncharacterized protein</fullName>
    </submittedName>
</protein>
<sequence length="449" mass="50604">MEAEKSRLDTAEDQEAARCKLAVLQKARAEKEGELRQYDAYLDDWSKRELLQNELATAQGNFDDADARVKNADQLVEKLSENLERIRRRNVGLTDTRRQLNDAVVAFNDQFRNCGLILPESRVSRPDEFSDSDEQQCQDASKQVVKKLKELTGVLKTRAPIEHELSGLERRITDTARKTKSEPRYFNDRDEEWNALTEEAFAAEQMEASVQNAWDQLFKPLGARMKGIVDGIERIKRAVEKLQSGLRKFQVSNLAAVEISVVEVSDLFNSIEALAAADSLFNDPEQIEQAKKKLKRMIEDSQVIEIESLFELKIRIQETGGSWRAAGSLDEIGSTGTGMTVKAMIFIQLIRAIAPDSDYRMFFYIDGVGELDDGNLSATAQLAVGQGILPITADPRLHLEPLAHPRVTVYSLGQYPQNHEASGQFYIETTQTYHAEKSQMVEATETERA</sequence>
<accession>A0A5C6AUL7</accession>
<comment type="caution">
    <text evidence="2">The sequence shown here is derived from an EMBL/GenBank/DDBJ whole genome shotgun (WGS) entry which is preliminary data.</text>
</comment>
<gene>
    <name evidence="2" type="ORF">Pla52n_37710</name>
</gene>